<protein>
    <submittedName>
        <fullName evidence="1">DUF885 family protein</fullName>
    </submittedName>
</protein>
<comment type="caution">
    <text evidence="1">The sequence shown here is derived from an EMBL/GenBank/DDBJ whole genome shotgun (WGS) entry which is preliminary data.</text>
</comment>
<dbReference type="PANTHER" id="PTHR33361">
    <property type="entry name" value="GLR0591 PROTEIN"/>
    <property type="match status" value="1"/>
</dbReference>
<dbReference type="PROSITE" id="PS51318">
    <property type="entry name" value="TAT"/>
    <property type="match status" value="1"/>
</dbReference>
<evidence type="ECO:0000313" key="2">
    <source>
        <dbReference type="Proteomes" id="UP000321129"/>
    </source>
</evidence>
<keyword evidence="2" id="KW-1185">Reference proteome</keyword>
<sequence>MTAPIDRRKFLATTALGAGVALLPGCARTVGAVGAGAAGPITYTNPSPLDPLAEAIMRQYPEQATGLGIDNGARAALKHRLTDLTPSGVAAQVAGAKARLAATQAMMPSLAGQDALDAEVVIAAHELALDGWKFPYGDVAFGSYRNSPYVVAQNVGQFLDVPSFLDSSHTIETSDDAEAYLDRMRAYARNLDGETERLRHDRGLGVVAPDFLLKKTVNQLTIAQKGAPESWSIVSSLADRAKELGGDYQARAAKIARDAIAPALARQLAEIEQHVPLANSNAGVWDLPQGDAYYAWALRAGTTTTLTPDEVHQMGLDQLAELQGRMDTILKGEGYSKGSVGARMAALGKDPKYLFPNNDEGRKQIIDFLSERIADIRGRMPQAFHTLVPGNAEVKRMAPEVEPGAPGAYGGSGSIDGKVPGRLWINLRTTEIWPRYALPDLAYHETIPGHVWQGEYTHKLPLVRSLLAFNAYSEGWALYGEQLADELGVYDANPVERLGYLQSLAFRACRLVVDTGIHSKRWTRDHAIDWFATNNGSTVEEVSGEVDRYCSWPGQACGYKVGHTTINTLRQKAKAELGAKFDFRGFNDSVVLGGAVPMTVLGGVIDRFVARRRG</sequence>
<evidence type="ECO:0000313" key="1">
    <source>
        <dbReference type="EMBL" id="TXC68201.1"/>
    </source>
</evidence>
<proteinExistence type="predicted"/>
<organism evidence="1 2">
    <name type="scientific">Flavisphingopyxis soli</name>
    <dbReference type="NCBI Taxonomy" id="2601267"/>
    <lineage>
        <taxon>Bacteria</taxon>
        <taxon>Pseudomonadati</taxon>
        <taxon>Pseudomonadota</taxon>
        <taxon>Alphaproteobacteria</taxon>
        <taxon>Sphingomonadales</taxon>
        <taxon>Sphingopyxidaceae</taxon>
        <taxon>Flavisphingopyxis</taxon>
    </lineage>
</organism>
<name>A0A5C6U7W7_9SPHN</name>
<dbReference type="Proteomes" id="UP000321129">
    <property type="component" value="Unassembled WGS sequence"/>
</dbReference>
<dbReference type="InterPro" id="IPR006311">
    <property type="entry name" value="TAT_signal"/>
</dbReference>
<dbReference type="InterPro" id="IPR010281">
    <property type="entry name" value="DUF885"/>
</dbReference>
<gene>
    <name evidence="1" type="ORF">FSZ31_10935</name>
</gene>
<dbReference type="OrthoDB" id="9763405at2"/>
<dbReference type="RefSeq" id="WP_147123420.1">
    <property type="nucleotide sequence ID" value="NZ_VOPY01000003.1"/>
</dbReference>
<dbReference type="Pfam" id="PF05960">
    <property type="entry name" value="DUF885"/>
    <property type="match status" value="1"/>
</dbReference>
<reference evidence="1 2" key="1">
    <citation type="submission" date="2019-08" db="EMBL/GenBank/DDBJ databases">
        <title>Sphingorhabdus soil sp. nov., isolated from arctic soil.</title>
        <authorList>
            <person name="Liu Y."/>
        </authorList>
    </citation>
    <scope>NUCLEOTIDE SEQUENCE [LARGE SCALE GENOMIC DNA]</scope>
    <source>
        <strain evidence="1 2">D-2Q-5-6</strain>
    </source>
</reference>
<dbReference type="EMBL" id="VOPY01000003">
    <property type="protein sequence ID" value="TXC68201.1"/>
    <property type="molecule type" value="Genomic_DNA"/>
</dbReference>
<dbReference type="AlphaFoldDB" id="A0A5C6U7W7"/>
<accession>A0A5C6U7W7</accession>
<dbReference type="PANTHER" id="PTHR33361:SF2">
    <property type="entry name" value="DUF885 DOMAIN-CONTAINING PROTEIN"/>
    <property type="match status" value="1"/>
</dbReference>